<dbReference type="InterPro" id="IPR042098">
    <property type="entry name" value="TauD-like_sf"/>
</dbReference>
<dbReference type="InterPro" id="IPR014503">
    <property type="entry name" value="Clavaminate_syn-like"/>
</dbReference>
<dbReference type="GO" id="GO:0005506">
    <property type="term" value="F:iron ion binding"/>
    <property type="evidence" value="ECO:0007669"/>
    <property type="project" value="InterPro"/>
</dbReference>
<dbReference type="EMBL" id="CP020569">
    <property type="protein sequence ID" value="ARF58795.1"/>
    <property type="molecule type" value="Genomic_DNA"/>
</dbReference>
<reference evidence="7 8" key="1">
    <citation type="submission" date="2017-04" db="EMBL/GenBank/DDBJ databases">
        <title>Complete Genome Sequence of Streptomyces gilvosporeus F607, a Capable Producer of Natamycin.</title>
        <authorList>
            <person name="Zong G."/>
            <person name="Zhong C."/>
            <person name="Fu J."/>
            <person name="Qin R."/>
            <person name="Cao G."/>
        </authorList>
    </citation>
    <scope>NUCLEOTIDE SEQUENCE [LARGE SCALE GENOMIC DNA]</scope>
    <source>
        <strain evidence="7 8">F607</strain>
    </source>
</reference>
<sequence length="342" mass="37426">MSTTQSAHREPTHMLHIRIPDEARDAIAEALSVLGNPELDPDRALTLAHKAFATLDIDRLQDILDFGRHADTPGVALVENLPQDDKLPPTPNNGGPCEGKPTFVAEGVLLGLSSLLGEPTSFVTEKNGRLIHDIVPTESGATTQTSEGSDVFLNFHNDIVHDESGRYDLSNPDFLVLNCLRKDREGNALTSYADARDIVHALSDEVVDILRSASFQLNAPGGYTRAYADGKEVLSVPVPLLGGPEESPEIYVAANGVKRLTPEADHAFSELQRVCREPEVGQVVALTPGSALLVNNRKGVHSRSRFDAHFDGADRWLQRTYTRRSLWAIRSQLVPGSRRTHR</sequence>
<evidence type="ECO:0000256" key="2">
    <source>
        <dbReference type="ARBA" id="ARBA00022723"/>
    </source>
</evidence>
<organism evidence="7 8">
    <name type="scientific">Streptomyces gilvosporeus</name>
    <dbReference type="NCBI Taxonomy" id="553510"/>
    <lineage>
        <taxon>Bacteria</taxon>
        <taxon>Bacillati</taxon>
        <taxon>Actinomycetota</taxon>
        <taxon>Actinomycetes</taxon>
        <taxon>Kitasatosporales</taxon>
        <taxon>Streptomycetaceae</taxon>
        <taxon>Streptomyces</taxon>
    </lineage>
</organism>
<keyword evidence="8" id="KW-1185">Reference proteome</keyword>
<evidence type="ECO:0000259" key="6">
    <source>
        <dbReference type="Pfam" id="PF02668"/>
    </source>
</evidence>
<keyword evidence="2 5" id="KW-0479">Metal-binding</keyword>
<accession>A0A1V0U0Q1</accession>
<dbReference type="STRING" id="553510.B1H19_35575"/>
<gene>
    <name evidence="7" type="ORF">B1H19_35575</name>
</gene>
<dbReference type="Gene3D" id="3.60.130.10">
    <property type="entry name" value="Clavaminate synthase-like"/>
    <property type="match status" value="1"/>
</dbReference>
<evidence type="ECO:0000313" key="8">
    <source>
        <dbReference type="Proteomes" id="UP000192726"/>
    </source>
</evidence>
<evidence type="ECO:0000256" key="3">
    <source>
        <dbReference type="ARBA" id="ARBA00023002"/>
    </source>
</evidence>
<dbReference type="AlphaFoldDB" id="A0A1V0U0Q1"/>
<dbReference type="Proteomes" id="UP000192726">
    <property type="component" value="Chromosome"/>
</dbReference>
<dbReference type="Pfam" id="PF02668">
    <property type="entry name" value="TauD"/>
    <property type="match status" value="1"/>
</dbReference>
<evidence type="ECO:0000256" key="1">
    <source>
        <dbReference type="ARBA" id="ARBA00008425"/>
    </source>
</evidence>
<keyword evidence="4 5" id="KW-0408">Iron</keyword>
<keyword evidence="3" id="KW-0560">Oxidoreductase</keyword>
<dbReference type="GO" id="GO:0016491">
    <property type="term" value="F:oxidoreductase activity"/>
    <property type="evidence" value="ECO:0007669"/>
    <property type="project" value="UniProtKB-KW"/>
</dbReference>
<evidence type="ECO:0000313" key="7">
    <source>
        <dbReference type="EMBL" id="ARF58795.1"/>
    </source>
</evidence>
<dbReference type="SUPFAM" id="SSF51197">
    <property type="entry name" value="Clavaminate synthase-like"/>
    <property type="match status" value="1"/>
</dbReference>
<feature type="binding site" evidence="5">
    <location>
        <position position="301"/>
    </location>
    <ligand>
        <name>Fe cation</name>
        <dbReference type="ChEBI" id="CHEBI:24875"/>
    </ligand>
</feature>
<name>A0A1V0U0Q1_9ACTN</name>
<dbReference type="RefSeq" id="WP_083108987.1">
    <property type="nucleotide sequence ID" value="NZ_CP020569.1"/>
</dbReference>
<dbReference type="KEGG" id="sgv:B1H19_35575"/>
<protein>
    <submittedName>
        <fullName evidence="7">Oxygenase</fullName>
    </submittedName>
</protein>
<dbReference type="PIRSF" id="PIRSF019543">
    <property type="entry name" value="Clavaminate_syn"/>
    <property type="match status" value="1"/>
</dbReference>
<dbReference type="InterPro" id="IPR003819">
    <property type="entry name" value="TauD/TfdA-like"/>
</dbReference>
<feature type="domain" description="TauD/TfdA-like" evidence="6">
    <location>
        <begin position="145"/>
        <end position="321"/>
    </location>
</feature>
<comment type="similarity">
    <text evidence="1">Belongs to the clavaminate synthase family.</text>
</comment>
<proteinExistence type="inferred from homology"/>
<evidence type="ECO:0000256" key="4">
    <source>
        <dbReference type="ARBA" id="ARBA00023004"/>
    </source>
</evidence>
<evidence type="ECO:0000256" key="5">
    <source>
        <dbReference type="PIRSR" id="PIRSR019543-2"/>
    </source>
</evidence>